<keyword evidence="3 6" id="KW-0812">Transmembrane</keyword>
<organism evidence="8 9">
    <name type="scientific">Nicoliella lavandulae</name>
    <dbReference type="NCBI Taxonomy" id="3082954"/>
    <lineage>
        <taxon>Bacteria</taxon>
        <taxon>Bacillati</taxon>
        <taxon>Bacillota</taxon>
        <taxon>Bacilli</taxon>
        <taxon>Lactobacillales</taxon>
        <taxon>Lactobacillaceae</taxon>
        <taxon>Nicoliella</taxon>
    </lineage>
</organism>
<evidence type="ECO:0000256" key="2">
    <source>
        <dbReference type="ARBA" id="ARBA00022475"/>
    </source>
</evidence>
<evidence type="ECO:0000313" key="8">
    <source>
        <dbReference type="EMBL" id="MEJ6400842.1"/>
    </source>
</evidence>
<feature type="transmembrane region" description="Helical" evidence="6">
    <location>
        <begin position="312"/>
        <end position="337"/>
    </location>
</feature>
<dbReference type="RefSeq" id="WP_339960698.1">
    <property type="nucleotide sequence ID" value="NZ_JAWMWH010000003.1"/>
</dbReference>
<evidence type="ECO:0000259" key="7">
    <source>
        <dbReference type="PROSITE" id="PS50156"/>
    </source>
</evidence>
<evidence type="ECO:0000256" key="6">
    <source>
        <dbReference type="SAM" id="Phobius"/>
    </source>
</evidence>
<dbReference type="Proteomes" id="UP001370590">
    <property type="component" value="Unassembled WGS sequence"/>
</dbReference>
<keyword evidence="4 6" id="KW-1133">Transmembrane helix</keyword>
<keyword evidence="2" id="KW-1003">Cell membrane</keyword>
<dbReference type="InterPro" id="IPR004869">
    <property type="entry name" value="MMPL_dom"/>
</dbReference>
<dbReference type="InterPro" id="IPR000731">
    <property type="entry name" value="SSD"/>
</dbReference>
<feature type="transmembrane region" description="Helical" evidence="6">
    <location>
        <begin position="212"/>
        <end position="235"/>
    </location>
</feature>
<evidence type="ECO:0000313" key="9">
    <source>
        <dbReference type="Proteomes" id="UP001370590"/>
    </source>
</evidence>
<dbReference type="Pfam" id="PF03176">
    <property type="entry name" value="MMPL"/>
    <property type="match status" value="2"/>
</dbReference>
<name>A0ABU8SNM9_9LACO</name>
<sequence length="781" mass="84177">MKEVENMSNLLNKLGQWSYRNKFKSIAVWIIVLILFIIGAGKLGSHYDQDLKINGLPSTDIQSKLKKEFHQDVDAGTMKVVIKNDEHNGVTQNTIKSKVNQAIKDVNAKHSNGIKSITNPYTSQIISKDKSTTYVDITFKKSSQLVSQSQIKSVQKVFNKIADHKDTKVAYTGSVQITPFDIGGTSEIIGIVIAFILLLILFKSFVTAGLPIISAIVGLIAGIMIITIGTSFFSIANVAQTLATMLSLAVGIDYALFIVHRYRDELRDNDPEVAIGNAIKTAGGSVLFAGVTVIIAVSGLSIVGIEFLTQMGLAAAVGVAFAILTALTFLPALISLLNRFIKADSSNPEVTSAKPGALVNGITNHPIISILISVIVLIAFAVPARNMRLGMPYNGSLPKDNTERQAYDIVSDKFGEGINAPLIGVVKLDSSQSNAQKEATVKKITNKVAKMDGTKMIVPVTNQKAIAEMKSPEYQAKVKQQITKSVQSQVMAAVQKNPTMGQQQQQALAQKLAAQYQAKAQAEAKAKAISAIPAQISNDHKYAMFIVIPKKGTESVQTEKLAQSINDYSKHVQKNDHAKITLTGVSAVNIDTTNKLNNAIPVFAGIVIALAFILLMFMFKSFLIPLIAMIGFGLSLLASFGFATLTIQEGVLKSLFGISKGAPILSFLPVIFIGILFGLAMDYEVFMVSRAREEYIKTGDNKHSVIVALKSSGPVIVTAALIMIAVFGSFALSTNTTIKSLGLSLAAGIFFDAFLVRLILVPATIKLFGKANWYFPGQNKK</sequence>
<feature type="transmembrane region" description="Helical" evidence="6">
    <location>
        <begin position="599"/>
        <end position="617"/>
    </location>
</feature>
<feature type="transmembrane region" description="Helical" evidence="6">
    <location>
        <begin position="242"/>
        <end position="262"/>
    </location>
</feature>
<comment type="subcellular location">
    <subcellularLocation>
        <location evidence="1">Cell membrane</location>
        <topology evidence="1">Multi-pass membrane protein</topology>
    </subcellularLocation>
</comment>
<feature type="transmembrane region" description="Helical" evidence="6">
    <location>
        <begin position="282"/>
        <end position="305"/>
    </location>
</feature>
<feature type="transmembrane region" description="Helical" evidence="6">
    <location>
        <begin position="623"/>
        <end position="643"/>
    </location>
</feature>
<feature type="domain" description="SSD" evidence="7">
    <location>
        <begin position="212"/>
        <end position="336"/>
    </location>
</feature>
<feature type="transmembrane region" description="Helical" evidence="6">
    <location>
        <begin position="664"/>
        <end position="681"/>
    </location>
</feature>
<evidence type="ECO:0000256" key="5">
    <source>
        <dbReference type="ARBA" id="ARBA00023136"/>
    </source>
</evidence>
<feature type="domain" description="SSD" evidence="7">
    <location>
        <begin position="598"/>
        <end position="766"/>
    </location>
</feature>
<comment type="caution">
    <text evidence="8">The sequence shown here is derived from an EMBL/GenBank/DDBJ whole genome shotgun (WGS) entry which is preliminary data.</text>
</comment>
<keyword evidence="5 6" id="KW-0472">Membrane</keyword>
<feature type="transmembrane region" description="Helical" evidence="6">
    <location>
        <begin position="715"/>
        <end position="733"/>
    </location>
</feature>
<accession>A0ABU8SNM9</accession>
<dbReference type="EMBL" id="JAWMWH010000003">
    <property type="protein sequence ID" value="MEJ6400842.1"/>
    <property type="molecule type" value="Genomic_DNA"/>
</dbReference>
<keyword evidence="9" id="KW-1185">Reference proteome</keyword>
<protein>
    <submittedName>
        <fullName evidence="8">MMPL family transporter</fullName>
    </submittedName>
</protein>
<reference evidence="8 9" key="1">
    <citation type="submission" date="2023-10" db="EMBL/GenBank/DDBJ databases">
        <title>Nicoliella lavandulae sp. nov. isolated from Lavandula angustifolia flowers.</title>
        <authorList>
            <person name="Alcantara C."/>
            <person name="Zuniga M."/>
            <person name="Landete J.M."/>
            <person name="Monedero V."/>
        </authorList>
    </citation>
    <scope>NUCLEOTIDE SEQUENCE [LARGE SCALE GENOMIC DNA]</scope>
    <source>
        <strain evidence="8 9">Es01</strain>
    </source>
</reference>
<dbReference type="Gene3D" id="1.20.1640.10">
    <property type="entry name" value="Multidrug efflux transporter AcrB transmembrane domain"/>
    <property type="match status" value="2"/>
</dbReference>
<feature type="transmembrane region" description="Helical" evidence="6">
    <location>
        <begin position="26"/>
        <end position="44"/>
    </location>
</feature>
<gene>
    <name evidence="8" type="ORF">R4146_06745</name>
</gene>
<dbReference type="InterPro" id="IPR050545">
    <property type="entry name" value="Mycobact_MmpL"/>
</dbReference>
<dbReference type="PANTHER" id="PTHR33406:SF13">
    <property type="entry name" value="MEMBRANE PROTEIN YDFJ"/>
    <property type="match status" value="1"/>
</dbReference>
<dbReference type="PROSITE" id="PS50156">
    <property type="entry name" value="SSD"/>
    <property type="match status" value="2"/>
</dbReference>
<feature type="transmembrane region" description="Helical" evidence="6">
    <location>
        <begin position="745"/>
        <end position="765"/>
    </location>
</feature>
<dbReference type="PANTHER" id="PTHR33406">
    <property type="entry name" value="MEMBRANE PROTEIN MJ1562-RELATED"/>
    <property type="match status" value="1"/>
</dbReference>
<evidence type="ECO:0000256" key="4">
    <source>
        <dbReference type="ARBA" id="ARBA00022989"/>
    </source>
</evidence>
<evidence type="ECO:0000256" key="1">
    <source>
        <dbReference type="ARBA" id="ARBA00004651"/>
    </source>
</evidence>
<feature type="transmembrane region" description="Helical" evidence="6">
    <location>
        <begin position="188"/>
        <end position="206"/>
    </location>
</feature>
<feature type="transmembrane region" description="Helical" evidence="6">
    <location>
        <begin position="357"/>
        <end position="382"/>
    </location>
</feature>
<dbReference type="SUPFAM" id="SSF82866">
    <property type="entry name" value="Multidrug efflux transporter AcrB transmembrane domain"/>
    <property type="match status" value="2"/>
</dbReference>
<proteinExistence type="predicted"/>
<evidence type="ECO:0000256" key="3">
    <source>
        <dbReference type="ARBA" id="ARBA00022692"/>
    </source>
</evidence>